<evidence type="ECO:0000256" key="4">
    <source>
        <dbReference type="ARBA" id="ARBA00022833"/>
    </source>
</evidence>
<dbReference type="AlphaFoldDB" id="A0A8T2F7D8"/>
<keyword evidence="2" id="KW-0677">Repeat</keyword>
<dbReference type="CDD" id="cd23659">
    <property type="entry name" value="USP_At3g01520-like"/>
    <property type="match status" value="1"/>
</dbReference>
<dbReference type="Proteomes" id="UP000694251">
    <property type="component" value="Chromosome 3"/>
</dbReference>
<dbReference type="Pfam" id="PF00582">
    <property type="entry name" value="Usp"/>
    <property type="match status" value="1"/>
</dbReference>
<evidence type="ECO:0000259" key="5">
    <source>
        <dbReference type="SMART" id="SM00249"/>
    </source>
</evidence>
<reference evidence="6 7" key="1">
    <citation type="submission" date="2020-12" db="EMBL/GenBank/DDBJ databases">
        <title>Concerted genomic and epigenomic changes stabilize Arabidopsis allopolyploids.</title>
        <authorList>
            <person name="Chen Z."/>
        </authorList>
    </citation>
    <scope>NUCLEOTIDE SEQUENCE [LARGE SCALE GENOMIC DNA]</scope>
    <source>
        <strain evidence="6">As9502</strain>
        <tissue evidence="6">Leaf</tissue>
    </source>
</reference>
<accession>A0A8T2F7D8</accession>
<dbReference type="InterPro" id="IPR004146">
    <property type="entry name" value="DC1"/>
</dbReference>
<dbReference type="InterPro" id="IPR054483">
    <property type="entry name" value="DC1-like_CT"/>
</dbReference>
<keyword evidence="3" id="KW-0863">Zinc-finger</keyword>
<dbReference type="Pfam" id="PF03107">
    <property type="entry name" value="C1_2"/>
    <property type="match status" value="5"/>
</dbReference>
<feature type="domain" description="Zinc finger PHD-type" evidence="5">
    <location>
        <begin position="380"/>
        <end position="440"/>
    </location>
</feature>
<keyword evidence="1" id="KW-0479">Metal-binding</keyword>
<feature type="domain" description="Zinc finger PHD-type" evidence="5">
    <location>
        <begin position="525"/>
        <end position="586"/>
    </location>
</feature>
<dbReference type="OrthoDB" id="1035869at2759"/>
<name>A0A8T2F7D8_ARASU</name>
<evidence type="ECO:0000256" key="3">
    <source>
        <dbReference type="ARBA" id="ARBA00022771"/>
    </source>
</evidence>
<evidence type="ECO:0000256" key="1">
    <source>
        <dbReference type="ARBA" id="ARBA00022723"/>
    </source>
</evidence>
<gene>
    <name evidence="6" type="ORF">ISN44_As03g022090</name>
</gene>
<protein>
    <submittedName>
        <fullName evidence="6">Zinc finger PHD-type</fullName>
    </submittedName>
</protein>
<keyword evidence="7" id="KW-1185">Reference proteome</keyword>
<feature type="domain" description="Zinc finger PHD-type" evidence="5">
    <location>
        <begin position="695"/>
        <end position="761"/>
    </location>
</feature>
<dbReference type="InterPro" id="IPR006016">
    <property type="entry name" value="UspA"/>
</dbReference>
<proteinExistence type="predicted"/>
<dbReference type="InterPro" id="IPR053192">
    <property type="entry name" value="Vacuole_Formation_Reg"/>
</dbReference>
<comment type="caution">
    <text evidence="6">The sequence shown here is derived from an EMBL/GenBank/DDBJ whole genome shotgun (WGS) entry which is preliminary data.</text>
</comment>
<dbReference type="EMBL" id="JAEFBJ010000003">
    <property type="protein sequence ID" value="KAG7632048.1"/>
    <property type="molecule type" value="Genomic_DNA"/>
</dbReference>
<dbReference type="Pfam" id="PF22926">
    <property type="entry name" value="C1-like_CT"/>
    <property type="match status" value="1"/>
</dbReference>
<evidence type="ECO:0000313" key="7">
    <source>
        <dbReference type="Proteomes" id="UP000694251"/>
    </source>
</evidence>
<dbReference type="SMART" id="SM00249">
    <property type="entry name" value="PHD"/>
    <property type="match status" value="3"/>
</dbReference>
<keyword evidence="4" id="KW-0862">Zinc</keyword>
<organism evidence="6 7">
    <name type="scientific">Arabidopsis suecica</name>
    <name type="common">Swedish thale-cress</name>
    <name type="synonym">Cardaminopsis suecica</name>
    <dbReference type="NCBI Taxonomy" id="45249"/>
    <lineage>
        <taxon>Eukaryota</taxon>
        <taxon>Viridiplantae</taxon>
        <taxon>Streptophyta</taxon>
        <taxon>Embryophyta</taxon>
        <taxon>Tracheophyta</taxon>
        <taxon>Spermatophyta</taxon>
        <taxon>Magnoliopsida</taxon>
        <taxon>eudicotyledons</taxon>
        <taxon>Gunneridae</taxon>
        <taxon>Pentapetalae</taxon>
        <taxon>rosids</taxon>
        <taxon>malvids</taxon>
        <taxon>Brassicales</taxon>
        <taxon>Brassicaceae</taxon>
        <taxon>Camelineae</taxon>
        <taxon>Arabidopsis</taxon>
    </lineage>
</organism>
<dbReference type="PANTHER" id="PTHR32410:SF208">
    <property type="entry name" value="CHP-RICH ZINC FINGER PROTEIN-RELATED"/>
    <property type="match status" value="1"/>
</dbReference>
<sequence length="795" mass="90372">MMNPESDHPSSPRQRKIGIAVELSEESAFTVRWAVDNYIRQGDDIIILHVSPTAGFVGADWGIHPLQTQPPSTTASISSKVADLGKPLKEAGFPHTIHTAKDYDKRERLCLETQRLNLTALIMGFGDGSVSDFCVHHCVCPVVVVRYPDGPGNVEGTRAAPIVTFKSRTDDDEEIDYKAQTALTASVHPQHIKAMDSVSKQPLLFCPRASFTNNEEEFCAMQFLELPSLSSSSSFHLTSLDLGNNVNLTRRSYYRDGKPKPNKQCEICSTSLIATTFYSCKICVPLQSSVLSRFSGYYHEACIEPISKHPYHPKHAFRFSYQSDQICLSCSTFKDCAYHCSICSFTMCQDCAREPPLLAIDYPKRHEHTLFYFHRTGSLICDVCGLSDGRSLLYSCVKCNFVVHKECVYFPCIIKISRHEHRLSFNSSLTPEQWLCGVCRESIDTNFARYSCVKGCSFAVHSKCATRKDVWDGKELEGEPEEDESLYIFKSFNEISDGIIEYFRHRSHHMRLDEDTNRAFDENKRCRACTFPICDDLIYSCMQCDFILHQTCAHLPPWKQHATHPHPLLLLVDEEHEDYFQCTACKRESNGFAYKCCARDCNFTLDVSCASIAESLIHRFHPHPIYLIHESTAQEFCSICGQLIGHRLNCGECRFALCFGCATLPNKLRYKHDEHFLIFSYDEDFSGSQESGPHLCEVCEKQANPKNGVYMCNDCNVTLHVECLLGKEMYMMPIGGLISRNVNVDILPNNRLTRNICQRCHNRCQGKIIFKARDRSTFLCSLFCCLTKSWVDRDT</sequence>
<evidence type="ECO:0000313" key="6">
    <source>
        <dbReference type="EMBL" id="KAG7632048.1"/>
    </source>
</evidence>
<dbReference type="GO" id="GO:0008270">
    <property type="term" value="F:zinc ion binding"/>
    <property type="evidence" value="ECO:0007669"/>
    <property type="project" value="UniProtKB-KW"/>
</dbReference>
<dbReference type="PANTHER" id="PTHR32410">
    <property type="entry name" value="CYSTEINE/HISTIDINE-RICH C1 DOMAIN FAMILY PROTEIN"/>
    <property type="match status" value="1"/>
</dbReference>
<dbReference type="InterPro" id="IPR001965">
    <property type="entry name" value="Znf_PHD"/>
</dbReference>
<evidence type="ECO:0000256" key="2">
    <source>
        <dbReference type="ARBA" id="ARBA00022737"/>
    </source>
</evidence>